<protein>
    <submittedName>
        <fullName evidence="2">Uncharacterized protein</fullName>
    </submittedName>
</protein>
<dbReference type="EMBL" id="BGZK01000319">
    <property type="protein sequence ID" value="GBP36516.1"/>
    <property type="molecule type" value="Genomic_DNA"/>
</dbReference>
<gene>
    <name evidence="2" type="ORF">EVAR_8349_1</name>
</gene>
<dbReference type="Proteomes" id="UP000299102">
    <property type="component" value="Unassembled WGS sequence"/>
</dbReference>
<evidence type="ECO:0000313" key="2">
    <source>
        <dbReference type="EMBL" id="GBP36516.1"/>
    </source>
</evidence>
<proteinExistence type="predicted"/>
<reference evidence="2 3" key="1">
    <citation type="journal article" date="2019" name="Commun. Biol.">
        <title>The bagworm genome reveals a unique fibroin gene that provides high tensile strength.</title>
        <authorList>
            <person name="Kono N."/>
            <person name="Nakamura H."/>
            <person name="Ohtoshi R."/>
            <person name="Tomita M."/>
            <person name="Numata K."/>
            <person name="Arakawa K."/>
        </authorList>
    </citation>
    <scope>NUCLEOTIDE SEQUENCE [LARGE SCALE GENOMIC DNA]</scope>
</reference>
<keyword evidence="3" id="KW-1185">Reference proteome</keyword>
<accession>A0A4C1VCK9</accession>
<feature type="region of interest" description="Disordered" evidence="1">
    <location>
        <begin position="133"/>
        <end position="155"/>
    </location>
</feature>
<organism evidence="2 3">
    <name type="scientific">Eumeta variegata</name>
    <name type="common">Bagworm moth</name>
    <name type="synonym">Eumeta japonica</name>
    <dbReference type="NCBI Taxonomy" id="151549"/>
    <lineage>
        <taxon>Eukaryota</taxon>
        <taxon>Metazoa</taxon>
        <taxon>Ecdysozoa</taxon>
        <taxon>Arthropoda</taxon>
        <taxon>Hexapoda</taxon>
        <taxon>Insecta</taxon>
        <taxon>Pterygota</taxon>
        <taxon>Neoptera</taxon>
        <taxon>Endopterygota</taxon>
        <taxon>Lepidoptera</taxon>
        <taxon>Glossata</taxon>
        <taxon>Ditrysia</taxon>
        <taxon>Tineoidea</taxon>
        <taxon>Psychidae</taxon>
        <taxon>Oiketicinae</taxon>
        <taxon>Eumeta</taxon>
    </lineage>
</organism>
<sequence>MSERGCFPYKRVGRCLRECMRVCVGRLGAAKAIDVATCLTVLESAKKVIELKHNSRDKDHARRLALGINSGGGARRSAATVTPPPAPARAGPLLSQCLAVITAGGAAHDRLYENFFAIAKKLTRAHGPVTPLNHSLHAQENPIDYQFPGLSPPRP</sequence>
<name>A0A4C1VCK9_EUMVA</name>
<comment type="caution">
    <text evidence="2">The sequence shown here is derived from an EMBL/GenBank/DDBJ whole genome shotgun (WGS) entry which is preliminary data.</text>
</comment>
<evidence type="ECO:0000256" key="1">
    <source>
        <dbReference type="SAM" id="MobiDB-lite"/>
    </source>
</evidence>
<evidence type="ECO:0000313" key="3">
    <source>
        <dbReference type="Proteomes" id="UP000299102"/>
    </source>
</evidence>
<dbReference type="AlphaFoldDB" id="A0A4C1VCK9"/>